<dbReference type="STRING" id="45610.AOC03_01990"/>
<name>A0A0M4U8D7_9GAMM</name>
<dbReference type="KEGG" id="pur:AOC03_01990"/>
<evidence type="ECO:0000313" key="2">
    <source>
        <dbReference type="Proteomes" id="UP000059847"/>
    </source>
</evidence>
<reference evidence="1 2" key="1">
    <citation type="submission" date="2015-09" db="EMBL/GenBank/DDBJ databases">
        <title>Complete genome of Psychrobacter urativorans R10.10B.</title>
        <authorList>
            <person name="See-Too W.S."/>
            <person name="Chan K.G."/>
        </authorList>
    </citation>
    <scope>NUCLEOTIDE SEQUENCE [LARGE SCALE GENOMIC DNA]</scope>
    <source>
        <strain evidence="1 2">R10.10B</strain>
    </source>
</reference>
<accession>A0A0M4U8D7</accession>
<protein>
    <submittedName>
        <fullName evidence="1">Uncharacterized protein</fullName>
    </submittedName>
</protein>
<dbReference type="Proteomes" id="UP000059847">
    <property type="component" value="Chromosome"/>
</dbReference>
<dbReference type="EMBL" id="CP012678">
    <property type="protein sequence ID" value="ALF60701.1"/>
    <property type="molecule type" value="Genomic_DNA"/>
</dbReference>
<organism evidence="1 2">
    <name type="scientific">Psychrobacter urativorans</name>
    <dbReference type="NCBI Taxonomy" id="45610"/>
    <lineage>
        <taxon>Bacteria</taxon>
        <taxon>Pseudomonadati</taxon>
        <taxon>Pseudomonadota</taxon>
        <taxon>Gammaproteobacteria</taxon>
        <taxon>Moraxellales</taxon>
        <taxon>Moraxellaceae</taxon>
        <taxon>Psychrobacter</taxon>
    </lineage>
</organism>
<sequence>MNRQNLNYSKYTSRYSPRHPLAKHAVSQIGKLELRPQDIVKAMGYPQQHTIVTCDRLRHVLSSDILGLNGSDVDTYFSAHEFLKALLIVLDIPYETFADNITQIEFDLANYPYPLSQYRLRAVINFKFTAGANWMSRGVAASKANVYLPDDIAKLHHVERESIVQQCIHAHYKKYKGNLPYNGEINGYRLIVKQRHAVVDRIEYGLPECE</sequence>
<evidence type="ECO:0000313" key="1">
    <source>
        <dbReference type="EMBL" id="ALF60701.1"/>
    </source>
</evidence>
<dbReference type="AlphaFoldDB" id="A0A0M4U8D7"/>
<gene>
    <name evidence="1" type="ORF">AOC03_01990</name>
</gene>
<keyword evidence="2" id="KW-1185">Reference proteome</keyword>
<proteinExistence type="predicted"/>
<dbReference type="OrthoDB" id="6657190at2"/>